<dbReference type="InterPro" id="IPR006070">
    <property type="entry name" value="Sua5-like_dom"/>
</dbReference>
<protein>
    <recommendedName>
        <fullName evidence="1">YrdC-like domain-containing protein</fullName>
    </recommendedName>
</protein>
<organism evidence="2">
    <name type="scientific">Sulfurovum sp. enrichment culture clone C5</name>
    <dbReference type="NCBI Taxonomy" id="497650"/>
    <lineage>
        <taxon>Bacteria</taxon>
        <taxon>Pseudomonadati</taxon>
        <taxon>Campylobacterota</taxon>
        <taxon>Epsilonproteobacteria</taxon>
        <taxon>Campylobacterales</taxon>
        <taxon>Sulfurovaceae</taxon>
        <taxon>Sulfurovum</taxon>
        <taxon>environmental samples</taxon>
    </lineage>
</organism>
<dbReference type="SUPFAM" id="SSF55821">
    <property type="entry name" value="YrdC/RibB"/>
    <property type="match status" value="1"/>
</dbReference>
<dbReference type="AlphaFoldDB" id="A0A0S4XME6"/>
<reference evidence="2" key="1">
    <citation type="submission" date="2015-11" db="EMBL/GenBank/DDBJ databases">
        <authorList>
            <person name="Zhang Y."/>
            <person name="Guo Z."/>
        </authorList>
    </citation>
    <scope>NUCLEOTIDE SEQUENCE</scope>
    <source>
        <strain evidence="2">BN30871</strain>
    </source>
</reference>
<dbReference type="EMBL" id="FAXN01000037">
    <property type="protein sequence ID" value="CUV65482.1"/>
    <property type="molecule type" value="Genomic_DNA"/>
</dbReference>
<sequence>MRIGKINIIYHYIYDIIGYYKKWANMLKDKVFLTSTDTTIGFISQNRDRLNDIKKRPKDKKFITAMNSFDTLKKITRVPCNYKKMVRRSIKTTFIVKNESFRVINEKHHSMLLDRLKWAYTTSANLSGDIYNEEFAKENADVVVYPLKSKNTKASAIFKLGISNIKRFRG</sequence>
<accession>A0A0S4XME6</accession>
<proteinExistence type="predicted"/>
<feature type="domain" description="YrdC-like" evidence="1">
    <location>
        <begin position="28"/>
        <end position="142"/>
    </location>
</feature>
<dbReference type="Pfam" id="PF01300">
    <property type="entry name" value="Sua5_yciO_yrdC"/>
    <property type="match status" value="1"/>
</dbReference>
<evidence type="ECO:0000259" key="1">
    <source>
        <dbReference type="Pfam" id="PF01300"/>
    </source>
</evidence>
<evidence type="ECO:0000313" key="2">
    <source>
        <dbReference type="EMBL" id="CUV65482.1"/>
    </source>
</evidence>
<gene>
    <name evidence="2" type="ORF">BN3087_370002</name>
</gene>
<dbReference type="GO" id="GO:0003725">
    <property type="term" value="F:double-stranded RNA binding"/>
    <property type="evidence" value="ECO:0007669"/>
    <property type="project" value="InterPro"/>
</dbReference>
<dbReference type="InterPro" id="IPR017945">
    <property type="entry name" value="DHBP_synth_RibB-like_a/b_dom"/>
</dbReference>
<dbReference type="Gene3D" id="3.90.870.10">
    <property type="entry name" value="DHBP synthase"/>
    <property type="match status" value="1"/>
</dbReference>
<name>A0A0S4XME6_9BACT</name>